<name>A0AAC9MXI3_9PSEU</name>
<evidence type="ECO:0000313" key="1">
    <source>
        <dbReference type="EMBL" id="AOS63268.1"/>
    </source>
</evidence>
<protein>
    <submittedName>
        <fullName evidence="1">Uncharacterized protein</fullName>
    </submittedName>
</protein>
<dbReference type="EMBL" id="CP014859">
    <property type="protein sequence ID" value="AOS63268.1"/>
    <property type="molecule type" value="Genomic_DNA"/>
</dbReference>
<gene>
    <name evidence="1" type="ORF">TL08_12270</name>
</gene>
<dbReference type="KEGG" id="ahm:TL08_12270"/>
<evidence type="ECO:0000313" key="2">
    <source>
        <dbReference type="Proteomes" id="UP000095210"/>
    </source>
</evidence>
<reference evidence="2" key="1">
    <citation type="submission" date="2016-03" db="EMBL/GenBank/DDBJ databases">
        <title>Complete genome sequence of the type strain Actinoalloteichus hymeniacidonis DSM 45092.</title>
        <authorList>
            <person name="Schaffert L."/>
            <person name="Albersmeier A."/>
            <person name="Winkler A."/>
            <person name="Kalinowski J."/>
            <person name="Zotchev S."/>
            <person name="Ruckert C."/>
        </authorList>
    </citation>
    <scope>NUCLEOTIDE SEQUENCE [LARGE SCALE GENOMIC DNA]</scope>
    <source>
        <strain evidence="2">HPA177(T) (DSM 45092(T))</strain>
    </source>
</reference>
<dbReference type="AlphaFoldDB" id="A0AAC9MXI3"/>
<proteinExistence type="predicted"/>
<keyword evidence="2" id="KW-1185">Reference proteome</keyword>
<organism evidence="1 2">
    <name type="scientific">Actinoalloteichus hymeniacidonis</name>
    <dbReference type="NCBI Taxonomy" id="340345"/>
    <lineage>
        <taxon>Bacteria</taxon>
        <taxon>Bacillati</taxon>
        <taxon>Actinomycetota</taxon>
        <taxon>Actinomycetes</taxon>
        <taxon>Pseudonocardiales</taxon>
        <taxon>Pseudonocardiaceae</taxon>
        <taxon>Actinoalloteichus</taxon>
    </lineage>
</organism>
<dbReference type="RefSeq" id="WP_069848963.1">
    <property type="nucleotide sequence ID" value="NZ_CP014859.1"/>
</dbReference>
<accession>A0AAC9MXI3</accession>
<sequence>MIIPGLESETPPPEQVAAWWVLGLLETDRVPWWAAEWLVQGWDGPALRELAGLGAEDAREIRDLMPSVLQEVAVAPFATQVEAAEACFRYLARLCLQGLVEERWVAWTVDRVLHAVSYVDEAYALPLSGAFGVDEVWDDGFSGSAIELRELVRDACAAQLDAASEIGSG</sequence>
<dbReference type="Proteomes" id="UP000095210">
    <property type="component" value="Chromosome"/>
</dbReference>